<evidence type="ECO:0000256" key="1">
    <source>
        <dbReference type="SAM" id="MobiDB-lite"/>
    </source>
</evidence>
<protein>
    <submittedName>
        <fullName evidence="3">Uncharacterized protein</fullName>
    </submittedName>
</protein>
<keyword evidence="4" id="KW-1185">Reference proteome</keyword>
<sequence length="168" mass="18498">MSYQFLKETISQTYTELLFKRDSCSSKDASSQKCEKPSTISGGELAATICVPVVVVALVLGGLAFKSYRDNKKEQKEFENDPEFYKNDEEFITVNDMPVYPPPAYNNHNMLNNDSTDNLSTKGSVYPPSMNTPYNGGSRTASTLNPFGGADDRYPSAVNSNNASTPHQ</sequence>
<evidence type="ECO:0000256" key="2">
    <source>
        <dbReference type="SAM" id="Phobius"/>
    </source>
</evidence>
<keyword evidence="2" id="KW-1133">Transmembrane helix</keyword>
<feature type="compositionally biased region" description="Polar residues" evidence="1">
    <location>
        <begin position="157"/>
        <end position="168"/>
    </location>
</feature>
<dbReference type="RefSeq" id="XP_064854680.1">
    <property type="nucleotide sequence ID" value="XM_064998608.1"/>
</dbReference>
<keyword evidence="2" id="KW-0812">Transmembrane</keyword>
<gene>
    <name evidence="3" type="ORF">DASC09_050090</name>
</gene>
<feature type="region of interest" description="Disordered" evidence="1">
    <location>
        <begin position="124"/>
        <end position="168"/>
    </location>
</feature>
<organism evidence="3 4">
    <name type="scientific">Saccharomycopsis crataegensis</name>
    <dbReference type="NCBI Taxonomy" id="43959"/>
    <lineage>
        <taxon>Eukaryota</taxon>
        <taxon>Fungi</taxon>
        <taxon>Dikarya</taxon>
        <taxon>Ascomycota</taxon>
        <taxon>Saccharomycotina</taxon>
        <taxon>Saccharomycetes</taxon>
        <taxon>Saccharomycopsidaceae</taxon>
        <taxon>Saccharomycopsis</taxon>
    </lineage>
</organism>
<dbReference type="AlphaFoldDB" id="A0AAV5QSF2"/>
<feature type="compositionally biased region" description="Polar residues" evidence="1">
    <location>
        <begin position="124"/>
        <end position="145"/>
    </location>
</feature>
<evidence type="ECO:0000313" key="3">
    <source>
        <dbReference type="EMBL" id="GMM37684.1"/>
    </source>
</evidence>
<evidence type="ECO:0000313" key="4">
    <source>
        <dbReference type="Proteomes" id="UP001360560"/>
    </source>
</evidence>
<dbReference type="GeneID" id="90075659"/>
<dbReference type="InterPro" id="IPR014805">
    <property type="entry name" value="SKG6/TOS2-like"/>
</dbReference>
<accession>A0AAV5QSF2</accession>
<dbReference type="Pfam" id="PF08693">
    <property type="entry name" value="SKG6"/>
    <property type="match status" value="1"/>
</dbReference>
<comment type="caution">
    <text evidence="3">The sequence shown here is derived from an EMBL/GenBank/DDBJ whole genome shotgun (WGS) entry which is preliminary data.</text>
</comment>
<reference evidence="3 4" key="1">
    <citation type="journal article" date="2023" name="Elife">
        <title>Identification of key yeast species and microbe-microbe interactions impacting larval growth of Drosophila in the wild.</title>
        <authorList>
            <person name="Mure A."/>
            <person name="Sugiura Y."/>
            <person name="Maeda R."/>
            <person name="Honda K."/>
            <person name="Sakurai N."/>
            <person name="Takahashi Y."/>
            <person name="Watada M."/>
            <person name="Katoh T."/>
            <person name="Gotoh A."/>
            <person name="Gotoh Y."/>
            <person name="Taniguchi I."/>
            <person name="Nakamura K."/>
            <person name="Hayashi T."/>
            <person name="Katayama T."/>
            <person name="Uemura T."/>
            <person name="Hattori Y."/>
        </authorList>
    </citation>
    <scope>NUCLEOTIDE SEQUENCE [LARGE SCALE GENOMIC DNA]</scope>
    <source>
        <strain evidence="3 4">SC-9</strain>
    </source>
</reference>
<dbReference type="EMBL" id="BTFZ01000012">
    <property type="protein sequence ID" value="GMM37684.1"/>
    <property type="molecule type" value="Genomic_DNA"/>
</dbReference>
<feature type="transmembrane region" description="Helical" evidence="2">
    <location>
        <begin position="45"/>
        <end position="65"/>
    </location>
</feature>
<keyword evidence="2" id="KW-0472">Membrane</keyword>
<dbReference type="Proteomes" id="UP001360560">
    <property type="component" value="Unassembled WGS sequence"/>
</dbReference>
<proteinExistence type="predicted"/>
<name>A0AAV5QSF2_9ASCO</name>